<sequence precursor="true">MRLGEMVKAFSGVLRASTGGYRGTVLGMIGGLMLLPGAAHAQACSASNWPLWQDFAQRYIQEDGRMLGSSLNPQQSTSEGQSYGMLFALIGNDPQTFDRLWRWTAANMASSDIGTHLPGWLWGQGKDGKWAIQDANSAADADLWFVYALLEAARIWQRPDYREDAKRLLANIESRLLVDLPGLGKMVLPGPEGFVHPDHLWRLNASYLPIPLLRRLAKEAPAGPWQEVAENTARLLRDSSPNGFVADWVGYRGTSATSGLFVIDPFKGQLGSYDAIRVYLWAGMTPKSDPLAAPILARLDGMATATASSGIPPEKIQVISASTEGNGPYGFSAALIPYFLAKGQPWLAEQQQRIAEQALKKVQEQMRTGNVQPMYYHYMLSLFGLGWAEQRYLFLKDGTLKLSWESACTRAATH</sequence>
<evidence type="ECO:0000313" key="8">
    <source>
        <dbReference type="EMBL" id="VVO28596.1"/>
    </source>
</evidence>
<evidence type="ECO:0000256" key="1">
    <source>
        <dbReference type="ARBA" id="ARBA00000966"/>
    </source>
</evidence>
<dbReference type="GO" id="GO:0030245">
    <property type="term" value="P:cellulose catabolic process"/>
    <property type="evidence" value="ECO:0007669"/>
    <property type="project" value="UniProtKB-KW"/>
</dbReference>
<dbReference type="InterPro" id="IPR008928">
    <property type="entry name" value="6-hairpin_glycosidase_sf"/>
</dbReference>
<gene>
    <name evidence="8" type="primary">bcsZ</name>
    <name evidence="8" type="ORF">PS833_04804</name>
</gene>
<comment type="catalytic activity">
    <reaction evidence="1">
        <text>Endohydrolysis of (1-&gt;4)-beta-D-glucosidic linkages in cellulose, lichenin and cereal beta-D-glucans.</text>
        <dbReference type="EC" id="3.2.1.4"/>
    </reaction>
</comment>
<dbReference type="PRINTS" id="PR00735">
    <property type="entry name" value="GLHYDRLASE8"/>
</dbReference>
<name>A0A5E7ENY3_PSEFL</name>
<comment type="similarity">
    <text evidence="2">Belongs to the glycosyl hydrolase 8 (cellulase D) family.</text>
</comment>
<dbReference type="Gene3D" id="1.50.10.10">
    <property type="match status" value="1"/>
</dbReference>
<dbReference type="EMBL" id="CABVHU010000014">
    <property type="protein sequence ID" value="VVO28596.1"/>
    <property type="molecule type" value="Genomic_DNA"/>
</dbReference>
<dbReference type="Pfam" id="PF01270">
    <property type="entry name" value="Glyco_hydro_8"/>
    <property type="match status" value="1"/>
</dbReference>
<accession>A0A5E7ENY3</accession>
<evidence type="ECO:0000256" key="2">
    <source>
        <dbReference type="ARBA" id="ARBA00009209"/>
    </source>
</evidence>
<keyword evidence="7" id="KW-0119">Carbohydrate metabolism</keyword>
<dbReference type="InterPro" id="IPR012341">
    <property type="entry name" value="6hp_glycosidase-like_sf"/>
</dbReference>
<evidence type="ECO:0000256" key="4">
    <source>
        <dbReference type="ARBA" id="ARBA00022801"/>
    </source>
</evidence>
<keyword evidence="6 8" id="KW-0326">Glycosidase</keyword>
<evidence type="ECO:0000256" key="3">
    <source>
        <dbReference type="ARBA" id="ARBA00012601"/>
    </source>
</evidence>
<keyword evidence="4 8" id="KW-0378">Hydrolase</keyword>
<proteinExistence type="inferred from homology"/>
<reference evidence="8 9" key="1">
    <citation type="submission" date="2019-09" db="EMBL/GenBank/DDBJ databases">
        <authorList>
            <person name="Chandra G."/>
            <person name="Truman W A."/>
        </authorList>
    </citation>
    <scope>NUCLEOTIDE SEQUENCE [LARGE SCALE GENOMIC DNA]</scope>
    <source>
        <strain evidence="8">PS833</strain>
    </source>
</reference>
<keyword evidence="5" id="KW-0136">Cellulose degradation</keyword>
<keyword evidence="7" id="KW-0624">Polysaccharide degradation</keyword>
<dbReference type="GO" id="GO:0008810">
    <property type="term" value="F:cellulase activity"/>
    <property type="evidence" value="ECO:0007669"/>
    <property type="project" value="UniProtKB-EC"/>
</dbReference>
<evidence type="ECO:0000256" key="7">
    <source>
        <dbReference type="ARBA" id="ARBA00023326"/>
    </source>
</evidence>
<dbReference type="AlphaFoldDB" id="A0A5E7ENY3"/>
<evidence type="ECO:0000256" key="6">
    <source>
        <dbReference type="ARBA" id="ARBA00023295"/>
    </source>
</evidence>
<organism evidence="8 9">
    <name type="scientific">Pseudomonas fluorescens</name>
    <dbReference type="NCBI Taxonomy" id="294"/>
    <lineage>
        <taxon>Bacteria</taxon>
        <taxon>Pseudomonadati</taxon>
        <taxon>Pseudomonadota</taxon>
        <taxon>Gammaproteobacteria</taxon>
        <taxon>Pseudomonadales</taxon>
        <taxon>Pseudomonadaceae</taxon>
        <taxon>Pseudomonas</taxon>
    </lineage>
</organism>
<dbReference type="SUPFAM" id="SSF48208">
    <property type="entry name" value="Six-hairpin glycosidases"/>
    <property type="match status" value="1"/>
</dbReference>
<dbReference type="Proteomes" id="UP000409037">
    <property type="component" value="Unassembled WGS sequence"/>
</dbReference>
<dbReference type="InterPro" id="IPR002037">
    <property type="entry name" value="Glyco_hydro_8"/>
</dbReference>
<dbReference type="EC" id="3.2.1.4" evidence="3"/>
<dbReference type="NCBIfam" id="NF008305">
    <property type="entry name" value="PRK11097.1"/>
    <property type="match status" value="1"/>
</dbReference>
<protein>
    <recommendedName>
        <fullName evidence="3">cellulase</fullName>
        <ecNumber evidence="3">3.2.1.4</ecNumber>
    </recommendedName>
</protein>
<evidence type="ECO:0000313" key="9">
    <source>
        <dbReference type="Proteomes" id="UP000409037"/>
    </source>
</evidence>
<evidence type="ECO:0000256" key="5">
    <source>
        <dbReference type="ARBA" id="ARBA00023001"/>
    </source>
</evidence>